<reference evidence="15 17" key="1">
    <citation type="submission" date="2014-08" db="EMBL/GenBank/DDBJ databases">
        <title>Methylacidiphilum kamchatkense strain Kam1 draft genome sequence.</title>
        <authorList>
            <person name="Birkeland N.-K."/>
            <person name="Erikstad H.A."/>
        </authorList>
    </citation>
    <scope>NUCLEOTIDE SEQUENCE [LARGE SCALE GENOMIC DNA]</scope>
    <source>
        <strain evidence="15 17">Kam1</strain>
    </source>
</reference>
<dbReference type="InterPro" id="IPR036621">
    <property type="entry name" value="Anticodon-bd_dom_sf"/>
</dbReference>
<dbReference type="GO" id="GO:0000049">
    <property type="term" value="F:tRNA binding"/>
    <property type="evidence" value="ECO:0007669"/>
    <property type="project" value="UniProtKB-KW"/>
</dbReference>
<comment type="subunit">
    <text evidence="13">Homodimer.</text>
</comment>
<keyword evidence="10 13" id="KW-0648">Protein biosynthesis</keyword>
<dbReference type="Gene3D" id="3.30.54.20">
    <property type="match status" value="1"/>
</dbReference>
<proteinExistence type="inferred from homology"/>
<keyword evidence="5 13" id="KW-0479">Metal-binding</keyword>
<feature type="binding site" evidence="13">
    <location>
        <position position="485"/>
    </location>
    <ligand>
        <name>Zn(2+)</name>
        <dbReference type="ChEBI" id="CHEBI:29105"/>
        <note>catalytic</note>
    </ligand>
</feature>
<keyword evidence="6 13" id="KW-0547">Nucleotide-binding</keyword>
<evidence type="ECO:0000256" key="13">
    <source>
        <dbReference type="HAMAP-Rule" id="MF_00184"/>
    </source>
</evidence>
<feature type="binding site" evidence="13">
    <location>
        <position position="305"/>
    </location>
    <ligand>
        <name>Zn(2+)</name>
        <dbReference type="ChEBI" id="CHEBI:29105"/>
        <note>catalytic</note>
    </ligand>
</feature>
<dbReference type="PRINTS" id="PR01047">
    <property type="entry name" value="TRNASYNTHTHR"/>
</dbReference>
<evidence type="ECO:0000256" key="1">
    <source>
        <dbReference type="ARBA" id="ARBA00008226"/>
    </source>
</evidence>
<protein>
    <recommendedName>
        <fullName evidence="13">Threonine--tRNA ligase</fullName>
        <ecNumber evidence="13">6.1.1.3</ecNumber>
    </recommendedName>
    <alternativeName>
        <fullName evidence="13">Threonyl-tRNA synthetase</fullName>
        <shortName evidence="13">ThrRS</shortName>
    </alternativeName>
</protein>
<dbReference type="SMART" id="SM00863">
    <property type="entry name" value="tRNA_SAD"/>
    <property type="match status" value="1"/>
</dbReference>
<dbReference type="PANTHER" id="PTHR11451">
    <property type="entry name" value="THREONINE-TRNA LIGASE"/>
    <property type="match status" value="1"/>
</dbReference>
<dbReference type="InterPro" id="IPR033728">
    <property type="entry name" value="ThrRS_core"/>
</dbReference>
<dbReference type="GO" id="GO:0005524">
    <property type="term" value="F:ATP binding"/>
    <property type="evidence" value="ECO:0007669"/>
    <property type="project" value="UniProtKB-UniRule"/>
</dbReference>
<keyword evidence="7 13" id="KW-0862">Zinc</keyword>
<keyword evidence="3 13" id="KW-0820">tRNA-binding</keyword>
<dbReference type="FunFam" id="3.40.50.800:FF:000001">
    <property type="entry name" value="Threonine--tRNA ligase"/>
    <property type="match status" value="1"/>
</dbReference>
<dbReference type="SUPFAM" id="SSF55186">
    <property type="entry name" value="ThrRS/AlaRS common domain"/>
    <property type="match status" value="1"/>
</dbReference>
<dbReference type="InterPro" id="IPR045864">
    <property type="entry name" value="aa-tRNA-synth_II/BPL/LPL"/>
</dbReference>
<reference evidence="16" key="2">
    <citation type="journal article" date="2019" name="BMC Genomics">
        <title>Complete genome sequence analysis of the thermoacidophilic verrucomicrobial methanotroph 'Candidatus Methylacidiphilum kamchatkense' strain Kam1 and comparison with its closest relatives.</title>
        <authorList>
            <person name="Kruse T."/>
            <person name="Ratnadevi C.M."/>
            <person name="Erikstad H.A."/>
            <person name="Birkeland N.K."/>
        </authorList>
    </citation>
    <scope>NUCLEOTIDE SEQUENCE</scope>
    <source>
        <strain evidence="16">Kam1</strain>
    </source>
</reference>
<feature type="binding site" evidence="13">
    <location>
        <position position="356"/>
    </location>
    <ligand>
        <name>Zn(2+)</name>
        <dbReference type="ChEBI" id="CHEBI:29105"/>
        <note>catalytic</note>
    </ligand>
</feature>
<dbReference type="Proteomes" id="UP000031594">
    <property type="component" value="Unassembled WGS sequence"/>
</dbReference>
<keyword evidence="11 13" id="KW-0030">Aminoacyl-tRNA synthetase</keyword>
<dbReference type="PANTHER" id="PTHR11451:SF44">
    <property type="entry name" value="THREONINE--TRNA LIGASE, CHLOROPLASTIC_MITOCHONDRIAL 2"/>
    <property type="match status" value="1"/>
</dbReference>
<dbReference type="GO" id="GO:0006435">
    <property type="term" value="P:threonyl-tRNA aminoacylation"/>
    <property type="evidence" value="ECO:0007669"/>
    <property type="project" value="UniProtKB-UniRule"/>
</dbReference>
<dbReference type="Pfam" id="PF00587">
    <property type="entry name" value="tRNA-synt_2b"/>
    <property type="match status" value="1"/>
</dbReference>
<evidence type="ECO:0000313" key="18">
    <source>
        <dbReference type="Proteomes" id="UP000315925"/>
    </source>
</evidence>
<dbReference type="Gene3D" id="3.30.930.10">
    <property type="entry name" value="Bira Bifunctional Protein, Domain 2"/>
    <property type="match status" value="1"/>
</dbReference>
<dbReference type="EMBL" id="JQNX01000007">
    <property type="protein sequence ID" value="KIE58092.1"/>
    <property type="molecule type" value="Genomic_DNA"/>
</dbReference>
<evidence type="ECO:0000256" key="9">
    <source>
        <dbReference type="ARBA" id="ARBA00022884"/>
    </source>
</evidence>
<keyword evidence="9 13" id="KW-0694">RNA-binding</keyword>
<dbReference type="InterPro" id="IPR018163">
    <property type="entry name" value="Thr/Ala-tRNA-synth_IIc_edit"/>
</dbReference>
<feature type="domain" description="Aminoacyl-transfer RNA synthetases class-II family profile" evidence="14">
    <location>
        <begin position="188"/>
        <end position="508"/>
    </location>
</feature>
<dbReference type="InterPro" id="IPR047246">
    <property type="entry name" value="ThrRS_anticodon"/>
</dbReference>
<evidence type="ECO:0000313" key="15">
    <source>
        <dbReference type="EMBL" id="KIE58092.1"/>
    </source>
</evidence>
<dbReference type="InterPro" id="IPR004154">
    <property type="entry name" value="Anticodon-bd"/>
</dbReference>
<dbReference type="EMBL" id="CP037899">
    <property type="protein sequence ID" value="QDQ41592.1"/>
    <property type="molecule type" value="Genomic_DNA"/>
</dbReference>
<organism evidence="16 18">
    <name type="scientific">Methylacidiphilum kamchatkense Kam1</name>
    <dbReference type="NCBI Taxonomy" id="1202785"/>
    <lineage>
        <taxon>Bacteria</taxon>
        <taxon>Pseudomonadati</taxon>
        <taxon>Verrucomicrobiota</taxon>
        <taxon>Methylacidiphilae</taxon>
        <taxon>Methylacidiphilales</taxon>
        <taxon>Methylacidiphilaceae</taxon>
        <taxon>Methylacidiphilum (ex Ratnadevi et al. 2023)</taxon>
    </lineage>
</organism>
<comment type="subcellular location">
    <subcellularLocation>
        <location evidence="13">Cytoplasm</location>
    </subcellularLocation>
</comment>
<dbReference type="CDD" id="cd00860">
    <property type="entry name" value="ThrRS_anticodon"/>
    <property type="match status" value="1"/>
</dbReference>
<dbReference type="SUPFAM" id="SSF55681">
    <property type="entry name" value="Class II aaRS and biotin synthetases"/>
    <property type="match status" value="1"/>
</dbReference>
<keyword evidence="8 13" id="KW-0067">ATP-binding</keyword>
<evidence type="ECO:0000313" key="16">
    <source>
        <dbReference type="EMBL" id="QDQ41592.1"/>
    </source>
</evidence>
<dbReference type="OrthoDB" id="9802304at2"/>
<comment type="similarity">
    <text evidence="1 13">Belongs to the class-II aminoacyl-tRNA synthetase family.</text>
</comment>
<evidence type="ECO:0000256" key="11">
    <source>
        <dbReference type="ARBA" id="ARBA00023146"/>
    </source>
</evidence>
<evidence type="ECO:0000256" key="3">
    <source>
        <dbReference type="ARBA" id="ARBA00022555"/>
    </source>
</evidence>
<evidence type="ECO:0000256" key="5">
    <source>
        <dbReference type="ARBA" id="ARBA00022723"/>
    </source>
</evidence>
<accession>A0A0C1RJ32</accession>
<dbReference type="GO" id="GO:0046872">
    <property type="term" value="F:metal ion binding"/>
    <property type="evidence" value="ECO:0007669"/>
    <property type="project" value="UniProtKB-KW"/>
</dbReference>
<sequence>MNPLEKLRHSAAHVLATAILEIWPEAQLAAGPPVEGGFYYDVELDHRISPEDFPLIEEKMRRIIAERQPFKRIEVSREEARELALKGRLGALSERATPSRYKLDILESIPEDEPITLYQNDHFIDLCAGPHVEDTGLIKGFKLTHVSSAYYKGDEKNPQLQRIYGTAFYSEKELEAYLKQLEAAKQRDHRKLGKELELFLIDEEVGPGLPLWLPKGAIIRAELQAFLTEELQRRGYQLVHTPHIGSLDLFRISGHYPYYRDSQFPPILEPAELKEFEQKQMSCAELANRLEKGEVDGYLLKPMNCPMHIRIFASKPRSYRDLPIRLAEFGTVYRFEKSGELSGLTRVRGFTQDDAHIFCMESQVEAELLSCLELVKVVVEKLGLTDAKARLGLRGEDKEKYVGSAESWQKAERDLRKAAEDSGINFVEEPGEAAFYGPKVDFLVKDAIGRLWQLGTVQLDYNLPLRFSLSYVGEDGDKKRPVIIHRAPFGSMERFLAILIEHFEGHFPLWLAPEQVRVIPLSDAFVPYGQRVTELLQQHKFRVTLDRKNETLGAKIRIAQLEKVPYMLIVGKKEEQMKRVSVRTARKGNLGEMELEAFLSLLLTEYKERRI</sequence>
<comment type="caution">
    <text evidence="13">Lacks conserved residue(s) required for the propagation of feature annotation.</text>
</comment>
<evidence type="ECO:0000256" key="6">
    <source>
        <dbReference type="ARBA" id="ARBA00022741"/>
    </source>
</evidence>
<reference evidence="18" key="3">
    <citation type="submission" date="2019-03" db="EMBL/GenBank/DDBJ databases">
        <title>Complete genome of Methylacidiphilum kamchatkense Kam1.</title>
        <authorList>
            <person name="Kruse T."/>
            <person name="Murarilal Ratnadevi C."/>
            <person name="Erikstad H.-A."/>
            <person name="Birkeland N.-K."/>
        </authorList>
    </citation>
    <scope>NUCLEOTIDE SEQUENCE [LARGE SCALE GENOMIC DNA]</scope>
    <source>
        <strain evidence="18">kam1</strain>
    </source>
</reference>
<dbReference type="GO" id="GO:0004829">
    <property type="term" value="F:threonine-tRNA ligase activity"/>
    <property type="evidence" value="ECO:0007669"/>
    <property type="project" value="UniProtKB-UniRule"/>
</dbReference>
<evidence type="ECO:0000256" key="7">
    <source>
        <dbReference type="ARBA" id="ARBA00022833"/>
    </source>
</evidence>
<dbReference type="InterPro" id="IPR012947">
    <property type="entry name" value="tRNA_SAD"/>
</dbReference>
<evidence type="ECO:0000256" key="10">
    <source>
        <dbReference type="ARBA" id="ARBA00022917"/>
    </source>
</evidence>
<keyword evidence="17" id="KW-1185">Reference proteome</keyword>
<dbReference type="InterPro" id="IPR002314">
    <property type="entry name" value="aa-tRNA-synt_IIb"/>
</dbReference>
<dbReference type="CDD" id="cd00771">
    <property type="entry name" value="ThrRS_core"/>
    <property type="match status" value="1"/>
</dbReference>
<dbReference type="Pfam" id="PF03129">
    <property type="entry name" value="HGTP_anticodon"/>
    <property type="match status" value="1"/>
</dbReference>
<dbReference type="FunFam" id="3.30.930.10:FF:000002">
    <property type="entry name" value="Threonine--tRNA ligase"/>
    <property type="match status" value="1"/>
</dbReference>
<dbReference type="HAMAP" id="MF_00184">
    <property type="entry name" value="Thr_tRNA_synth"/>
    <property type="match status" value="1"/>
</dbReference>
<keyword evidence="4 13" id="KW-0436">Ligase</keyword>
<evidence type="ECO:0000256" key="4">
    <source>
        <dbReference type="ARBA" id="ARBA00022598"/>
    </source>
</evidence>
<dbReference type="RefSeq" id="WP_039721946.1">
    <property type="nucleotide sequence ID" value="NZ_CP037899.1"/>
</dbReference>
<dbReference type="KEGG" id="mkc:kam1_339"/>
<dbReference type="STRING" id="1202785.A946_09280"/>
<gene>
    <name evidence="13" type="primary">thrS</name>
    <name evidence="15" type="ORF">A946_09280</name>
    <name evidence="16" type="ORF">kam1_339</name>
</gene>
<dbReference type="Gene3D" id="3.40.50.800">
    <property type="entry name" value="Anticodon-binding domain"/>
    <property type="match status" value="1"/>
</dbReference>
<dbReference type="EC" id="6.1.1.3" evidence="13"/>
<dbReference type="InterPro" id="IPR002320">
    <property type="entry name" value="Thr-tRNA-ligase_IIa"/>
</dbReference>
<dbReference type="NCBIfam" id="TIGR00418">
    <property type="entry name" value="thrS"/>
    <property type="match status" value="1"/>
</dbReference>
<evidence type="ECO:0000259" key="14">
    <source>
        <dbReference type="PROSITE" id="PS50862"/>
    </source>
</evidence>
<evidence type="ECO:0000256" key="12">
    <source>
        <dbReference type="ARBA" id="ARBA00049515"/>
    </source>
</evidence>
<dbReference type="AlphaFoldDB" id="A0A0C1RJ32"/>
<dbReference type="Pfam" id="PF07973">
    <property type="entry name" value="tRNA_SAD"/>
    <property type="match status" value="1"/>
</dbReference>
<dbReference type="PROSITE" id="PS50862">
    <property type="entry name" value="AA_TRNA_LIGASE_II"/>
    <property type="match status" value="1"/>
</dbReference>
<dbReference type="InterPro" id="IPR006195">
    <property type="entry name" value="aa-tRNA-synth_II"/>
</dbReference>
<name>A0A0C1RJ32_9BACT</name>
<dbReference type="Gene3D" id="3.30.980.10">
    <property type="entry name" value="Threonyl-trna Synthetase, Chain A, domain 2"/>
    <property type="match status" value="1"/>
</dbReference>
<evidence type="ECO:0000256" key="8">
    <source>
        <dbReference type="ARBA" id="ARBA00022840"/>
    </source>
</evidence>
<evidence type="ECO:0000313" key="17">
    <source>
        <dbReference type="Proteomes" id="UP000031594"/>
    </source>
</evidence>
<evidence type="ECO:0000256" key="2">
    <source>
        <dbReference type="ARBA" id="ARBA00022490"/>
    </source>
</evidence>
<keyword evidence="2 13" id="KW-0963">Cytoplasm</keyword>
<comment type="catalytic activity">
    <reaction evidence="12 13">
        <text>tRNA(Thr) + L-threonine + ATP = L-threonyl-tRNA(Thr) + AMP + diphosphate + H(+)</text>
        <dbReference type="Rhea" id="RHEA:24624"/>
        <dbReference type="Rhea" id="RHEA-COMP:9670"/>
        <dbReference type="Rhea" id="RHEA-COMP:9704"/>
        <dbReference type="ChEBI" id="CHEBI:15378"/>
        <dbReference type="ChEBI" id="CHEBI:30616"/>
        <dbReference type="ChEBI" id="CHEBI:33019"/>
        <dbReference type="ChEBI" id="CHEBI:57926"/>
        <dbReference type="ChEBI" id="CHEBI:78442"/>
        <dbReference type="ChEBI" id="CHEBI:78534"/>
        <dbReference type="ChEBI" id="CHEBI:456215"/>
        <dbReference type="EC" id="6.1.1.3"/>
    </reaction>
</comment>
<dbReference type="Proteomes" id="UP000315925">
    <property type="component" value="Chromosome"/>
</dbReference>
<comment type="cofactor">
    <cofactor evidence="13">
        <name>Zn(2+)</name>
        <dbReference type="ChEBI" id="CHEBI:29105"/>
    </cofactor>
    <text evidence="13">Binds 1 zinc ion per subunit.</text>
</comment>
<dbReference type="SUPFAM" id="SSF52954">
    <property type="entry name" value="Class II aaRS ABD-related"/>
    <property type="match status" value="1"/>
</dbReference>
<dbReference type="FunFam" id="3.30.980.10:FF:000005">
    <property type="entry name" value="Threonyl-tRNA synthetase, mitochondrial"/>
    <property type="match status" value="1"/>
</dbReference>
<dbReference type="GO" id="GO:0005737">
    <property type="term" value="C:cytoplasm"/>
    <property type="evidence" value="ECO:0007669"/>
    <property type="project" value="UniProtKB-SubCell"/>
</dbReference>